<dbReference type="RefSeq" id="WP_109940491.1">
    <property type="nucleotide sequence ID" value="NZ_CP176366.1"/>
</dbReference>
<dbReference type="EMBL" id="QGMZ01000014">
    <property type="protein sequence ID" value="PWR75060.1"/>
    <property type="molecule type" value="Genomic_DNA"/>
</dbReference>
<dbReference type="Proteomes" id="UP000245934">
    <property type="component" value="Unassembled WGS sequence"/>
</dbReference>
<evidence type="ECO:0000313" key="2">
    <source>
        <dbReference type="Proteomes" id="UP000245934"/>
    </source>
</evidence>
<accession>A0A2V2N8Q3</accession>
<dbReference type="GeneID" id="97611051"/>
<organism evidence="1 2">
    <name type="scientific">Methanospirillum stamsii</name>
    <dbReference type="NCBI Taxonomy" id="1277351"/>
    <lineage>
        <taxon>Archaea</taxon>
        <taxon>Methanobacteriati</taxon>
        <taxon>Methanobacteriota</taxon>
        <taxon>Stenosarchaea group</taxon>
        <taxon>Methanomicrobia</taxon>
        <taxon>Methanomicrobiales</taxon>
        <taxon>Methanospirillaceae</taxon>
        <taxon>Methanospirillum</taxon>
    </lineage>
</organism>
<dbReference type="OrthoDB" id="386348at2157"/>
<protein>
    <submittedName>
        <fullName evidence="1">Uncharacterized protein</fullName>
    </submittedName>
</protein>
<gene>
    <name evidence="1" type="ORF">DLD82_07540</name>
</gene>
<dbReference type="AlphaFoldDB" id="A0A2V2N8Q3"/>
<keyword evidence="2" id="KW-1185">Reference proteome</keyword>
<sequence length="189" mass="20594">MNWYYVIAGAICLFIGWQFSQADMISTSISCDGAALLSGSFIWLNQSYSQHLFTDDRAVLSRDLRFTGPALSTIRVNGSGAIGYDEYAGNYRIPDVSSFLCSFMGVKNEERRSEELASSGLMQNGQIISTKQVGEEGTRSRTLINGTGQMSLSTETRSNNTTENSRTYAAGPMQVSEVVALGGGEYDGW</sequence>
<comment type="caution">
    <text evidence="1">The sequence shown here is derived from an EMBL/GenBank/DDBJ whole genome shotgun (WGS) entry which is preliminary data.</text>
</comment>
<proteinExistence type="predicted"/>
<reference evidence="1 2" key="1">
    <citation type="submission" date="2018-05" db="EMBL/GenBank/DDBJ databases">
        <title>Draft genome of Methanospirillum stamsii Pt1.</title>
        <authorList>
            <person name="Dueholm M.S."/>
            <person name="Nielsen P.H."/>
            <person name="Bakmann L.F."/>
            <person name="Otzen D.E."/>
        </authorList>
    </citation>
    <scope>NUCLEOTIDE SEQUENCE [LARGE SCALE GENOMIC DNA]</scope>
    <source>
        <strain evidence="1 2">Pt1</strain>
    </source>
</reference>
<evidence type="ECO:0000313" key="1">
    <source>
        <dbReference type="EMBL" id="PWR75060.1"/>
    </source>
</evidence>
<name>A0A2V2N8Q3_9EURY</name>